<evidence type="ECO:0000256" key="2">
    <source>
        <dbReference type="ARBA" id="ARBA00006434"/>
    </source>
</evidence>
<feature type="transmembrane region" description="Helical" evidence="12">
    <location>
        <begin position="409"/>
        <end position="427"/>
    </location>
</feature>
<dbReference type="PROSITE" id="PS50283">
    <property type="entry name" value="NA_SOLUT_SYMP_3"/>
    <property type="match status" value="1"/>
</dbReference>
<evidence type="ECO:0000256" key="10">
    <source>
        <dbReference type="ARBA" id="ARBA00023136"/>
    </source>
</evidence>
<dbReference type="Pfam" id="PF00474">
    <property type="entry name" value="SSF"/>
    <property type="match status" value="1"/>
</dbReference>
<evidence type="ECO:0000256" key="8">
    <source>
        <dbReference type="ARBA" id="ARBA00023053"/>
    </source>
</evidence>
<dbReference type="PANTHER" id="PTHR48086">
    <property type="entry name" value="SODIUM/PROLINE SYMPORTER-RELATED"/>
    <property type="match status" value="1"/>
</dbReference>
<evidence type="ECO:0008006" key="14">
    <source>
        <dbReference type="Google" id="ProtNLM"/>
    </source>
</evidence>
<comment type="similarity">
    <text evidence="2">Belongs to the sodium:solute symporter (SSF) (TC 2.A.21) family.</text>
</comment>
<feature type="transmembrane region" description="Helical" evidence="12">
    <location>
        <begin position="111"/>
        <end position="132"/>
    </location>
</feature>
<keyword evidence="3" id="KW-0813">Transport</keyword>
<evidence type="ECO:0000256" key="9">
    <source>
        <dbReference type="ARBA" id="ARBA00023065"/>
    </source>
</evidence>
<keyword evidence="5 12" id="KW-0812">Transmembrane</keyword>
<keyword evidence="11" id="KW-0739">Sodium transport</keyword>
<name>A0A0F9Q7K1_9ZZZZ</name>
<gene>
    <name evidence="13" type="ORF">LCGC14_0753430</name>
</gene>
<keyword evidence="8" id="KW-0915">Sodium</keyword>
<dbReference type="InterPro" id="IPR001734">
    <property type="entry name" value="Na/solute_symporter"/>
</dbReference>
<evidence type="ECO:0000313" key="13">
    <source>
        <dbReference type="EMBL" id="KKN38444.1"/>
    </source>
</evidence>
<dbReference type="InterPro" id="IPR038377">
    <property type="entry name" value="Na/Glc_symporter_sf"/>
</dbReference>
<feature type="transmembrane region" description="Helical" evidence="12">
    <location>
        <begin position="352"/>
        <end position="374"/>
    </location>
</feature>
<dbReference type="AlphaFoldDB" id="A0A0F9Q7K1"/>
<feature type="transmembrane region" description="Helical" evidence="12">
    <location>
        <begin position="380"/>
        <end position="402"/>
    </location>
</feature>
<keyword evidence="10 12" id="KW-0472">Membrane</keyword>
<dbReference type="InterPro" id="IPR050277">
    <property type="entry name" value="Sodium:Solute_Symporter"/>
</dbReference>
<dbReference type="GO" id="GO:0015293">
    <property type="term" value="F:symporter activity"/>
    <property type="evidence" value="ECO:0007669"/>
    <property type="project" value="UniProtKB-KW"/>
</dbReference>
<feature type="transmembrane region" description="Helical" evidence="12">
    <location>
        <begin position="152"/>
        <end position="170"/>
    </location>
</feature>
<evidence type="ECO:0000256" key="12">
    <source>
        <dbReference type="SAM" id="Phobius"/>
    </source>
</evidence>
<proteinExistence type="inferred from homology"/>
<keyword evidence="9" id="KW-0406">Ion transport</keyword>
<protein>
    <recommendedName>
        <fullName evidence="14">Sodium:solute symporter family protein</fullName>
    </recommendedName>
</protein>
<evidence type="ECO:0000256" key="7">
    <source>
        <dbReference type="ARBA" id="ARBA00022989"/>
    </source>
</evidence>
<feature type="transmembrane region" description="Helical" evidence="12">
    <location>
        <begin position="215"/>
        <end position="237"/>
    </location>
</feature>
<evidence type="ECO:0000256" key="11">
    <source>
        <dbReference type="ARBA" id="ARBA00023201"/>
    </source>
</evidence>
<feature type="transmembrane region" description="Helical" evidence="12">
    <location>
        <begin position="439"/>
        <end position="458"/>
    </location>
</feature>
<feature type="transmembrane region" description="Helical" evidence="12">
    <location>
        <begin position="258"/>
        <end position="283"/>
    </location>
</feature>
<dbReference type="CDD" id="cd10322">
    <property type="entry name" value="SLC5sbd"/>
    <property type="match status" value="1"/>
</dbReference>
<keyword evidence="4" id="KW-1003">Cell membrane</keyword>
<evidence type="ECO:0000256" key="6">
    <source>
        <dbReference type="ARBA" id="ARBA00022847"/>
    </source>
</evidence>
<dbReference type="EMBL" id="LAZR01001828">
    <property type="protein sequence ID" value="KKN38444.1"/>
    <property type="molecule type" value="Genomic_DNA"/>
</dbReference>
<organism evidence="13">
    <name type="scientific">marine sediment metagenome</name>
    <dbReference type="NCBI Taxonomy" id="412755"/>
    <lineage>
        <taxon>unclassified sequences</taxon>
        <taxon>metagenomes</taxon>
        <taxon>ecological metagenomes</taxon>
    </lineage>
</organism>
<keyword evidence="6" id="KW-0769">Symport</keyword>
<feature type="transmembrane region" description="Helical" evidence="12">
    <location>
        <begin position="303"/>
        <end position="331"/>
    </location>
</feature>
<sequence>MVYLLTILFYLVVLFAIGLHLTKRLKKKEDFLVAGRRLTAPVLVGTLLASWIGSGDIFSVSDLSYNHGFASLIGSSGGWLGIIIVFFIAGRVRTFGQFTVPDIMEARYNKWARILTTGVTIIAYVTIVSYQFRGGGWVLEIISGGKIPVETGIIIIAVFVITYTLLAGMISVAYLDILNGIVMITAILLAVPFLIQHVGGMDYIIANVTERSRPFLGNMTWVQAMGYFVPTLLLALGQGNMYQRFFSAKNAKEAKKSVIGWVVGVIILGIALQSLAVVGSSYFKDLEANEAGKIIILVAHKGVPVAVGCFLLVAIVAIIISTANSFLLVPATNVIRDVYQRFINPNLSDKKMILYSRLAVIVLGVIAYSLISFFPRILDAAYAAYTVYGAGITPALVAVFFWKRATTSGGVLSILGGTTVTIAWEIANKIQGHLPFGVPAIYPALAVSLVLLFGVSLLTPKPPPEKWRAFFKNKDLTP</sequence>
<comment type="subcellular location">
    <subcellularLocation>
        <location evidence="1">Cell membrane</location>
        <topology evidence="1">Multi-pass membrane protein</topology>
    </subcellularLocation>
</comment>
<dbReference type="Gene3D" id="1.20.1730.10">
    <property type="entry name" value="Sodium/glucose cotransporter"/>
    <property type="match status" value="1"/>
</dbReference>
<feature type="transmembrane region" description="Helical" evidence="12">
    <location>
        <begin position="6"/>
        <end position="22"/>
    </location>
</feature>
<dbReference type="GO" id="GO:0006814">
    <property type="term" value="P:sodium ion transport"/>
    <property type="evidence" value="ECO:0007669"/>
    <property type="project" value="UniProtKB-KW"/>
</dbReference>
<reference evidence="13" key="1">
    <citation type="journal article" date="2015" name="Nature">
        <title>Complex archaea that bridge the gap between prokaryotes and eukaryotes.</title>
        <authorList>
            <person name="Spang A."/>
            <person name="Saw J.H."/>
            <person name="Jorgensen S.L."/>
            <person name="Zaremba-Niedzwiedzka K."/>
            <person name="Martijn J."/>
            <person name="Lind A.E."/>
            <person name="van Eijk R."/>
            <person name="Schleper C."/>
            <person name="Guy L."/>
            <person name="Ettema T.J."/>
        </authorList>
    </citation>
    <scope>NUCLEOTIDE SEQUENCE</scope>
</reference>
<accession>A0A0F9Q7K1</accession>
<dbReference type="GO" id="GO:0005886">
    <property type="term" value="C:plasma membrane"/>
    <property type="evidence" value="ECO:0007669"/>
    <property type="project" value="UniProtKB-SubCell"/>
</dbReference>
<feature type="transmembrane region" description="Helical" evidence="12">
    <location>
        <begin position="177"/>
        <end position="195"/>
    </location>
</feature>
<evidence type="ECO:0000256" key="1">
    <source>
        <dbReference type="ARBA" id="ARBA00004651"/>
    </source>
</evidence>
<feature type="transmembrane region" description="Helical" evidence="12">
    <location>
        <begin position="34"/>
        <end position="52"/>
    </location>
</feature>
<keyword evidence="7 12" id="KW-1133">Transmembrane helix</keyword>
<evidence type="ECO:0000256" key="4">
    <source>
        <dbReference type="ARBA" id="ARBA00022475"/>
    </source>
</evidence>
<evidence type="ECO:0000256" key="3">
    <source>
        <dbReference type="ARBA" id="ARBA00022448"/>
    </source>
</evidence>
<comment type="caution">
    <text evidence="13">The sequence shown here is derived from an EMBL/GenBank/DDBJ whole genome shotgun (WGS) entry which is preliminary data.</text>
</comment>
<feature type="transmembrane region" description="Helical" evidence="12">
    <location>
        <begin position="72"/>
        <end position="90"/>
    </location>
</feature>
<dbReference type="PANTHER" id="PTHR48086:SF3">
    <property type="entry name" value="SODIUM_PROLINE SYMPORTER"/>
    <property type="match status" value="1"/>
</dbReference>
<evidence type="ECO:0000256" key="5">
    <source>
        <dbReference type="ARBA" id="ARBA00022692"/>
    </source>
</evidence>